<dbReference type="Proteomes" id="UP000663193">
    <property type="component" value="Chromosome 5"/>
</dbReference>
<organism evidence="2 3">
    <name type="scientific">Phaeosphaeria nodorum (strain SN15 / ATCC MYA-4574 / FGSC 10173)</name>
    <name type="common">Glume blotch fungus</name>
    <name type="synonym">Parastagonospora nodorum</name>
    <dbReference type="NCBI Taxonomy" id="321614"/>
    <lineage>
        <taxon>Eukaryota</taxon>
        <taxon>Fungi</taxon>
        <taxon>Dikarya</taxon>
        <taxon>Ascomycota</taxon>
        <taxon>Pezizomycotina</taxon>
        <taxon>Dothideomycetes</taxon>
        <taxon>Pleosporomycetidae</taxon>
        <taxon>Pleosporales</taxon>
        <taxon>Pleosporineae</taxon>
        <taxon>Phaeosphaeriaceae</taxon>
        <taxon>Parastagonospora</taxon>
    </lineage>
</organism>
<dbReference type="AlphaFoldDB" id="A0A7U2EZL2"/>
<sequence length="357" mass="42574">MSQSKSILLRIPLEVRQDIYSYILPRQIHVWLRDDRLHVSRCLDPDLDKRSSNFPHETDAKPYDGSERAPASVWDLKRNYSEVEWERRARSAWGPHWMCEEWVQLRTALGPVLLLVCKMMHDEIMDLWSRTIIVNVADLDTLLFLTAQGFAPSHPILRNGIKRLSITLRLPFQFFQSIEETTDRDNVGETSPTVQSWRQICAAPFLQNLTTLHLWFDHTATRTWSLVNERSLLDALLSSLPHTVRVVVMLPKLHPLHEHPDRHFLNARISTTASLYRKLRQRWRYNDTSDHFDHFPDFPYYFDVWEMWDVPQREEYEREVWDVPQLEEYEREMWLAGKDMERFAEMERNPYCTLGNI</sequence>
<dbReference type="VEuPathDB" id="FungiDB:JI435_159470"/>
<gene>
    <name evidence="2" type="ORF">JI435_159470</name>
</gene>
<evidence type="ECO:0000259" key="1">
    <source>
        <dbReference type="Pfam" id="PF24864"/>
    </source>
</evidence>
<accession>A0A7U2EZL2</accession>
<name>A0A7U2EZL2_PHANO</name>
<feature type="domain" description="DUF7730" evidence="1">
    <location>
        <begin position="2"/>
        <end position="251"/>
    </location>
</feature>
<dbReference type="InterPro" id="IPR056632">
    <property type="entry name" value="DUF7730"/>
</dbReference>
<dbReference type="EMBL" id="CP069027">
    <property type="protein sequence ID" value="QRC95796.1"/>
    <property type="molecule type" value="Genomic_DNA"/>
</dbReference>
<reference evidence="3" key="1">
    <citation type="journal article" date="2021" name="BMC Genomics">
        <title>Chromosome-level genome assembly and manually-curated proteome of model necrotroph Parastagonospora nodorum Sn15 reveals a genome-wide trove of candidate effector homologs, and redundancy of virulence-related functions within an accessory chromosome.</title>
        <authorList>
            <person name="Bertazzoni S."/>
            <person name="Jones D.A.B."/>
            <person name="Phan H.T."/>
            <person name="Tan K.-C."/>
            <person name="Hane J.K."/>
        </authorList>
    </citation>
    <scope>NUCLEOTIDE SEQUENCE [LARGE SCALE GENOMIC DNA]</scope>
    <source>
        <strain evidence="3">SN15 / ATCC MYA-4574 / FGSC 10173)</strain>
    </source>
</reference>
<dbReference type="OrthoDB" id="4757095at2759"/>
<protein>
    <recommendedName>
        <fullName evidence="1">DUF7730 domain-containing protein</fullName>
    </recommendedName>
</protein>
<evidence type="ECO:0000313" key="2">
    <source>
        <dbReference type="EMBL" id="QRC95796.1"/>
    </source>
</evidence>
<dbReference type="Pfam" id="PF24864">
    <property type="entry name" value="DUF7730"/>
    <property type="match status" value="1"/>
</dbReference>
<proteinExistence type="predicted"/>
<keyword evidence="3" id="KW-1185">Reference proteome</keyword>
<evidence type="ECO:0000313" key="3">
    <source>
        <dbReference type="Proteomes" id="UP000663193"/>
    </source>
</evidence>